<proteinExistence type="predicted"/>
<sequence>MSDVEVIQGCEVMDGDRGGRKEEEQRATEVDIVDLRKWKAKRMATCGVKTVSLVDDDPLNARRQARVEH</sequence>
<protein>
    <submittedName>
        <fullName evidence="2">Uncharacterized protein</fullName>
    </submittedName>
</protein>
<reference evidence="2" key="1">
    <citation type="submission" date="2017-02" db="UniProtKB">
        <authorList>
            <consortium name="WormBaseParasite"/>
        </authorList>
    </citation>
    <scope>IDENTIFICATION</scope>
</reference>
<evidence type="ECO:0000313" key="1">
    <source>
        <dbReference type="Proteomes" id="UP000036681"/>
    </source>
</evidence>
<evidence type="ECO:0000313" key="2">
    <source>
        <dbReference type="WBParaSite" id="ALUE_0000464201-mRNA-1"/>
    </source>
</evidence>
<name>A0A0M3HR07_ASCLU</name>
<dbReference type="Proteomes" id="UP000036681">
    <property type="component" value="Unplaced"/>
</dbReference>
<accession>A0A0M3HR07</accession>
<keyword evidence="1" id="KW-1185">Reference proteome</keyword>
<organism evidence="1 2">
    <name type="scientific">Ascaris lumbricoides</name>
    <name type="common">Giant roundworm</name>
    <dbReference type="NCBI Taxonomy" id="6252"/>
    <lineage>
        <taxon>Eukaryota</taxon>
        <taxon>Metazoa</taxon>
        <taxon>Ecdysozoa</taxon>
        <taxon>Nematoda</taxon>
        <taxon>Chromadorea</taxon>
        <taxon>Rhabditida</taxon>
        <taxon>Spirurina</taxon>
        <taxon>Ascaridomorpha</taxon>
        <taxon>Ascaridoidea</taxon>
        <taxon>Ascarididae</taxon>
        <taxon>Ascaris</taxon>
    </lineage>
</organism>
<dbReference type="WBParaSite" id="ALUE_0000464201-mRNA-1">
    <property type="protein sequence ID" value="ALUE_0000464201-mRNA-1"/>
    <property type="gene ID" value="ALUE_0000464201"/>
</dbReference>
<dbReference type="AlphaFoldDB" id="A0A0M3HR07"/>